<dbReference type="PROSITE" id="PS51257">
    <property type="entry name" value="PROKAR_LIPOPROTEIN"/>
    <property type="match status" value="1"/>
</dbReference>
<dbReference type="EMBL" id="JAAEAA010000010">
    <property type="protein sequence ID" value="NDK56041.1"/>
    <property type="molecule type" value="Genomic_DNA"/>
</dbReference>
<comment type="caution">
    <text evidence="2">The sequence shown here is derived from an EMBL/GenBank/DDBJ whole genome shotgun (WGS) entry which is preliminary data.</text>
</comment>
<keyword evidence="3" id="KW-1185">Reference proteome</keyword>
<sequence>MKKVSTLLMLALLGVATVACKEDGDDTVTPIEQNKEVVELSGNITSDMTLKADKKYLLKGFVYVQAPAKLTIEPGSIIKGDKATKGSLIIERGAQIIARGTVEKPIVFTSNEAKGARRAGDWGGLIILGNAPVNLGSSAAIEGGVDRQYGGTQAADNSGVLKYVRVEFAGIAFQPDNEINGITFGGVGSGTEIDYVQVSYSGDDSFEWFGGTVNAKHLIAYKTVDDMFDTDNGYSGTVQYAVGISDPNVADVSKSNGFESDNNKAGDTATPNTTAKFSNVSLFGPLATANTTAQSNYGSGIHFKKNTKISVYNSVIAGWPTGIYLDGSAVEGGATNNELNFKNNYVVAATTPLKVASGSTFNIQNWFNTNSNLQRASNTDLKIENAYRQSGAPTLLPGTGSELLSGASFSNLSGFEQVQFVGAFGATDWTAGWANFDPQNTDY</sequence>
<gene>
    <name evidence="2" type="ORF">GWO68_08940</name>
</gene>
<dbReference type="PANTHER" id="PTHR41339">
    <property type="entry name" value="LIPL48"/>
    <property type="match status" value="1"/>
</dbReference>
<dbReference type="Proteomes" id="UP000478546">
    <property type="component" value="Unassembled WGS sequence"/>
</dbReference>
<evidence type="ECO:0000313" key="3">
    <source>
        <dbReference type="Proteomes" id="UP000478546"/>
    </source>
</evidence>
<reference evidence="2 3" key="1">
    <citation type="submission" date="2020-01" db="EMBL/GenBank/DDBJ databases">
        <authorList>
            <person name="Kim M.K."/>
        </authorList>
    </citation>
    <scope>NUCLEOTIDE SEQUENCE [LARGE SCALE GENOMIC DNA]</scope>
    <source>
        <strain evidence="2 3">BT213</strain>
    </source>
</reference>
<evidence type="ECO:0000313" key="2">
    <source>
        <dbReference type="EMBL" id="NDK56041.1"/>
    </source>
</evidence>
<keyword evidence="1" id="KW-0732">Signal</keyword>
<protein>
    <submittedName>
        <fullName evidence="2">T9SS C-terminal target domain-containing protein</fullName>
    </submittedName>
</protein>
<dbReference type="AlphaFoldDB" id="A0A6B2H139"/>
<evidence type="ECO:0000256" key="1">
    <source>
        <dbReference type="SAM" id="SignalP"/>
    </source>
</evidence>
<organism evidence="2 3">
    <name type="scientific">Pontibacter fetidus</name>
    <dbReference type="NCBI Taxonomy" id="2700082"/>
    <lineage>
        <taxon>Bacteria</taxon>
        <taxon>Pseudomonadati</taxon>
        <taxon>Bacteroidota</taxon>
        <taxon>Cytophagia</taxon>
        <taxon>Cytophagales</taxon>
        <taxon>Hymenobacteraceae</taxon>
        <taxon>Pontibacter</taxon>
    </lineage>
</organism>
<feature type="signal peptide" evidence="1">
    <location>
        <begin position="1"/>
        <end position="21"/>
    </location>
</feature>
<name>A0A6B2H139_9BACT</name>
<accession>A0A6B2H139</accession>
<dbReference type="PANTHER" id="PTHR41339:SF1">
    <property type="entry name" value="SECRETED PROTEIN"/>
    <property type="match status" value="1"/>
</dbReference>
<feature type="chain" id="PRO_5025648523" evidence="1">
    <location>
        <begin position="22"/>
        <end position="443"/>
    </location>
</feature>
<proteinExistence type="predicted"/>